<evidence type="ECO:0000313" key="2">
    <source>
        <dbReference type="Proteomes" id="UP000250079"/>
    </source>
</evidence>
<accession>A0A2Z2NUW8</accession>
<dbReference type="RefSeq" id="WP_088919355.1">
    <property type="nucleotide sequence ID" value="NZ_CP018632.1"/>
</dbReference>
<gene>
    <name evidence="1" type="ORF">IMCC3135_21140</name>
</gene>
<proteinExistence type="predicted"/>
<dbReference type="SUPFAM" id="SSF48403">
    <property type="entry name" value="Ankyrin repeat"/>
    <property type="match status" value="1"/>
</dbReference>
<evidence type="ECO:0008006" key="3">
    <source>
        <dbReference type="Google" id="ProtNLM"/>
    </source>
</evidence>
<name>A0A2Z2NUW8_9GAMM</name>
<keyword evidence="2" id="KW-1185">Reference proteome</keyword>
<dbReference type="EMBL" id="CP018632">
    <property type="protein sequence ID" value="ASJ74305.1"/>
    <property type="molecule type" value="Genomic_DNA"/>
</dbReference>
<sequence length="247" mass="27879">MKYIEFVAEAFLRSIVFWQRKKNGSELLLLALALSFLNFYSSVIFSRELPHHEVTADAEDYALRDTVLSGSLEDFDRHLSLGASPVEWLDDSQEGWVLCAVTAEGREQFLRLLIDKEYDVNYHQIDISSSISLPLACALRFENTKALGILLDAGADPTIAPSIKFPDSAPRSVMSLAIMIGRYDLALLLFDKGNYTGDQLKSDISMLERFPVDESAPGNVYRLKLADKFRERGFQITPWTRGETTEK</sequence>
<dbReference type="KEGG" id="gai:IMCC3135_21140"/>
<dbReference type="Proteomes" id="UP000250079">
    <property type="component" value="Chromosome"/>
</dbReference>
<protein>
    <recommendedName>
        <fullName evidence="3">Ankyrin repeat protein</fullName>
    </recommendedName>
</protein>
<evidence type="ECO:0000313" key="1">
    <source>
        <dbReference type="EMBL" id="ASJ74305.1"/>
    </source>
</evidence>
<organism evidence="1 2">
    <name type="scientific">Granulosicoccus antarcticus IMCC3135</name>
    <dbReference type="NCBI Taxonomy" id="1192854"/>
    <lineage>
        <taxon>Bacteria</taxon>
        <taxon>Pseudomonadati</taxon>
        <taxon>Pseudomonadota</taxon>
        <taxon>Gammaproteobacteria</taxon>
        <taxon>Chromatiales</taxon>
        <taxon>Granulosicoccaceae</taxon>
        <taxon>Granulosicoccus</taxon>
    </lineage>
</organism>
<dbReference type="Gene3D" id="1.25.40.20">
    <property type="entry name" value="Ankyrin repeat-containing domain"/>
    <property type="match status" value="1"/>
</dbReference>
<reference evidence="1 2" key="1">
    <citation type="submission" date="2016-12" db="EMBL/GenBank/DDBJ databases">
        <authorList>
            <person name="Song W.-J."/>
            <person name="Kurnit D.M."/>
        </authorList>
    </citation>
    <scope>NUCLEOTIDE SEQUENCE [LARGE SCALE GENOMIC DNA]</scope>
    <source>
        <strain evidence="1 2">IMCC3135</strain>
    </source>
</reference>
<dbReference type="InterPro" id="IPR036770">
    <property type="entry name" value="Ankyrin_rpt-contain_sf"/>
</dbReference>
<dbReference type="AlphaFoldDB" id="A0A2Z2NUW8"/>